<evidence type="ECO:0000256" key="1">
    <source>
        <dbReference type="ARBA" id="ARBA00022723"/>
    </source>
</evidence>
<accession>A0A804RMU7</accession>
<keyword evidence="1" id="KW-0479">Metal-binding</keyword>
<dbReference type="CDD" id="cd00051">
    <property type="entry name" value="EFh"/>
    <property type="match status" value="1"/>
</dbReference>
<evidence type="ECO:0000256" key="2">
    <source>
        <dbReference type="ARBA" id="ARBA00022737"/>
    </source>
</evidence>
<dbReference type="Proteomes" id="UP000007305">
    <property type="component" value="Chromosome 10"/>
</dbReference>
<sequence>MAEKLTPEQVDECKKIFDLFDTDDDGKLAGRIATGELVTALRSLGQNVDEAEAWHFLEDAGVAAGTGDIGLAPSRRSWPWRHARWAPGSRRHASPSASMCSTTPAAGPSPRSSCVR</sequence>
<dbReference type="InterPro" id="IPR050230">
    <property type="entry name" value="CALM/Myosin/TropC-like"/>
</dbReference>
<dbReference type="GO" id="GO:0005509">
    <property type="term" value="F:calcium ion binding"/>
    <property type="evidence" value="ECO:0007669"/>
    <property type="project" value="InterPro"/>
</dbReference>
<keyword evidence="2" id="KW-0677">Repeat</keyword>
<dbReference type="PROSITE" id="PS50222">
    <property type="entry name" value="EF_HAND_2"/>
    <property type="match status" value="1"/>
</dbReference>
<dbReference type="InterPro" id="IPR002048">
    <property type="entry name" value="EF_hand_dom"/>
</dbReference>
<keyword evidence="7" id="KW-1185">Reference proteome</keyword>
<dbReference type="EnsemblPlants" id="Zm00001eb432220_T001">
    <property type="protein sequence ID" value="Zm00001eb432220_P001"/>
    <property type="gene ID" value="Zm00001eb432220"/>
</dbReference>
<dbReference type="InParanoid" id="A0A804RMU7"/>
<keyword evidence="3" id="KW-0106">Calcium</keyword>
<reference evidence="7" key="1">
    <citation type="journal article" date="2009" name="Science">
        <title>The B73 maize genome: complexity, diversity, and dynamics.</title>
        <authorList>
            <person name="Schnable P.S."/>
            <person name="Ware D."/>
            <person name="Fulton R.S."/>
            <person name="Stein J.C."/>
            <person name="Wei F."/>
            <person name="Pasternak S."/>
            <person name="Liang C."/>
            <person name="Zhang J."/>
            <person name="Fulton L."/>
            <person name="Graves T.A."/>
            <person name="Minx P."/>
            <person name="Reily A.D."/>
            <person name="Courtney L."/>
            <person name="Kruchowski S.S."/>
            <person name="Tomlinson C."/>
            <person name="Strong C."/>
            <person name="Delehaunty K."/>
            <person name="Fronick C."/>
            <person name="Courtney B."/>
            <person name="Rock S.M."/>
            <person name="Belter E."/>
            <person name="Du F."/>
            <person name="Kim K."/>
            <person name="Abbott R.M."/>
            <person name="Cotton M."/>
            <person name="Levy A."/>
            <person name="Marchetto P."/>
            <person name="Ochoa K."/>
            <person name="Jackson S.M."/>
            <person name="Gillam B."/>
            <person name="Chen W."/>
            <person name="Yan L."/>
            <person name="Higginbotham J."/>
            <person name="Cardenas M."/>
            <person name="Waligorski J."/>
            <person name="Applebaum E."/>
            <person name="Phelps L."/>
            <person name="Falcone J."/>
            <person name="Kanchi K."/>
            <person name="Thane T."/>
            <person name="Scimone A."/>
            <person name="Thane N."/>
            <person name="Henke J."/>
            <person name="Wang T."/>
            <person name="Ruppert J."/>
            <person name="Shah N."/>
            <person name="Rotter K."/>
            <person name="Hodges J."/>
            <person name="Ingenthron E."/>
            <person name="Cordes M."/>
            <person name="Kohlberg S."/>
            <person name="Sgro J."/>
            <person name="Delgado B."/>
            <person name="Mead K."/>
            <person name="Chinwalla A."/>
            <person name="Leonard S."/>
            <person name="Crouse K."/>
            <person name="Collura K."/>
            <person name="Kudrna D."/>
            <person name="Currie J."/>
            <person name="He R."/>
            <person name="Angelova A."/>
            <person name="Rajasekar S."/>
            <person name="Mueller T."/>
            <person name="Lomeli R."/>
            <person name="Scara G."/>
            <person name="Ko A."/>
            <person name="Delaney K."/>
            <person name="Wissotski M."/>
            <person name="Lopez G."/>
            <person name="Campos D."/>
            <person name="Braidotti M."/>
            <person name="Ashley E."/>
            <person name="Golser W."/>
            <person name="Kim H."/>
            <person name="Lee S."/>
            <person name="Lin J."/>
            <person name="Dujmic Z."/>
            <person name="Kim W."/>
            <person name="Talag J."/>
            <person name="Zuccolo A."/>
            <person name="Fan C."/>
            <person name="Sebastian A."/>
            <person name="Kramer M."/>
            <person name="Spiegel L."/>
            <person name="Nascimento L."/>
            <person name="Zutavern T."/>
            <person name="Miller B."/>
            <person name="Ambroise C."/>
            <person name="Muller S."/>
            <person name="Spooner W."/>
            <person name="Narechania A."/>
            <person name="Ren L."/>
            <person name="Wei S."/>
            <person name="Kumari S."/>
            <person name="Faga B."/>
            <person name="Levy M.J."/>
            <person name="McMahan L."/>
            <person name="Van Buren P."/>
            <person name="Vaughn M.W."/>
            <person name="Ying K."/>
            <person name="Yeh C.-T."/>
            <person name="Emrich S.J."/>
            <person name="Jia Y."/>
            <person name="Kalyanaraman A."/>
            <person name="Hsia A.-P."/>
            <person name="Barbazuk W.B."/>
            <person name="Baucom R.S."/>
            <person name="Brutnell T.P."/>
            <person name="Carpita N.C."/>
            <person name="Chaparro C."/>
            <person name="Chia J.-M."/>
            <person name="Deragon J.-M."/>
            <person name="Estill J.C."/>
            <person name="Fu Y."/>
            <person name="Jeddeloh J.A."/>
            <person name="Han Y."/>
            <person name="Lee H."/>
            <person name="Li P."/>
            <person name="Lisch D.R."/>
            <person name="Liu S."/>
            <person name="Liu Z."/>
            <person name="Nagel D.H."/>
            <person name="McCann M.C."/>
            <person name="SanMiguel P."/>
            <person name="Myers A.M."/>
            <person name="Nettleton D."/>
            <person name="Nguyen J."/>
            <person name="Penning B.W."/>
            <person name="Ponnala L."/>
            <person name="Schneider K.L."/>
            <person name="Schwartz D.C."/>
            <person name="Sharma A."/>
            <person name="Soderlund C."/>
            <person name="Springer N.M."/>
            <person name="Sun Q."/>
            <person name="Wang H."/>
            <person name="Waterman M."/>
            <person name="Westerman R."/>
            <person name="Wolfgruber T.K."/>
            <person name="Yang L."/>
            <person name="Yu Y."/>
            <person name="Zhang L."/>
            <person name="Zhou S."/>
            <person name="Zhu Q."/>
            <person name="Bennetzen J.L."/>
            <person name="Dawe R.K."/>
            <person name="Jiang J."/>
            <person name="Jiang N."/>
            <person name="Presting G.G."/>
            <person name="Wessler S.R."/>
            <person name="Aluru S."/>
            <person name="Martienssen R.A."/>
            <person name="Clifton S.W."/>
            <person name="McCombie W.R."/>
            <person name="Wing R.A."/>
            <person name="Wilson R.K."/>
        </authorList>
    </citation>
    <scope>NUCLEOTIDE SEQUENCE [LARGE SCALE GENOMIC DNA]</scope>
    <source>
        <strain evidence="7">cv. B73</strain>
    </source>
</reference>
<feature type="region of interest" description="Disordered" evidence="4">
    <location>
        <begin position="85"/>
        <end position="116"/>
    </location>
</feature>
<dbReference type="Gene3D" id="1.10.238.10">
    <property type="entry name" value="EF-hand"/>
    <property type="match status" value="1"/>
</dbReference>
<dbReference type="SUPFAM" id="SSF47473">
    <property type="entry name" value="EF-hand"/>
    <property type="match status" value="1"/>
</dbReference>
<organism evidence="6 7">
    <name type="scientific">Zea mays</name>
    <name type="common">Maize</name>
    <dbReference type="NCBI Taxonomy" id="4577"/>
    <lineage>
        <taxon>Eukaryota</taxon>
        <taxon>Viridiplantae</taxon>
        <taxon>Streptophyta</taxon>
        <taxon>Embryophyta</taxon>
        <taxon>Tracheophyta</taxon>
        <taxon>Spermatophyta</taxon>
        <taxon>Magnoliopsida</taxon>
        <taxon>Liliopsida</taxon>
        <taxon>Poales</taxon>
        <taxon>Poaceae</taxon>
        <taxon>PACMAD clade</taxon>
        <taxon>Panicoideae</taxon>
        <taxon>Andropogonodae</taxon>
        <taxon>Andropogoneae</taxon>
        <taxon>Tripsacinae</taxon>
        <taxon>Zea</taxon>
    </lineage>
</organism>
<dbReference type="InterPro" id="IPR011992">
    <property type="entry name" value="EF-hand-dom_pair"/>
</dbReference>
<dbReference type="PANTHER" id="PTHR23048">
    <property type="entry name" value="MYOSIN LIGHT CHAIN 1, 3"/>
    <property type="match status" value="1"/>
</dbReference>
<dbReference type="AlphaFoldDB" id="A0A804RMU7"/>
<reference evidence="6" key="3">
    <citation type="submission" date="2021-05" db="UniProtKB">
        <authorList>
            <consortium name="EnsemblPlants"/>
        </authorList>
    </citation>
    <scope>IDENTIFICATION</scope>
    <source>
        <strain evidence="6">cv. B73</strain>
    </source>
</reference>
<dbReference type="PANTHER" id="PTHR23048:SF51">
    <property type="entry name" value="EF-HAND DOMAIN-CONTAINING PROTEIN"/>
    <property type="match status" value="1"/>
</dbReference>
<evidence type="ECO:0000256" key="4">
    <source>
        <dbReference type="SAM" id="MobiDB-lite"/>
    </source>
</evidence>
<evidence type="ECO:0000313" key="7">
    <source>
        <dbReference type="Proteomes" id="UP000007305"/>
    </source>
</evidence>
<dbReference type="FunFam" id="1.10.238.10:FF:000477">
    <property type="entry name" value="Myosin 1 light chain cam2"/>
    <property type="match status" value="1"/>
</dbReference>
<dbReference type="Gramene" id="Zm00001eb432220_T001">
    <property type="protein sequence ID" value="Zm00001eb432220_P001"/>
    <property type="gene ID" value="Zm00001eb432220"/>
</dbReference>
<feature type="domain" description="EF-hand" evidence="5">
    <location>
        <begin position="8"/>
        <end position="47"/>
    </location>
</feature>
<proteinExistence type="predicted"/>
<name>A0A804RMU7_MAIZE</name>
<evidence type="ECO:0000256" key="3">
    <source>
        <dbReference type="ARBA" id="ARBA00022837"/>
    </source>
</evidence>
<evidence type="ECO:0000313" key="6">
    <source>
        <dbReference type="EnsemblPlants" id="Zm00001eb432220_P001"/>
    </source>
</evidence>
<protein>
    <recommendedName>
        <fullName evidence="5">EF-hand domain-containing protein</fullName>
    </recommendedName>
</protein>
<evidence type="ECO:0000259" key="5">
    <source>
        <dbReference type="PROSITE" id="PS50222"/>
    </source>
</evidence>
<feature type="compositionally biased region" description="Polar residues" evidence="4">
    <location>
        <begin position="95"/>
        <end position="116"/>
    </location>
</feature>
<reference evidence="6" key="2">
    <citation type="submission" date="2019-07" db="EMBL/GenBank/DDBJ databases">
        <authorList>
            <person name="Seetharam A."/>
            <person name="Woodhouse M."/>
            <person name="Cannon E."/>
        </authorList>
    </citation>
    <scope>NUCLEOTIDE SEQUENCE [LARGE SCALE GENOMIC DNA]</scope>
    <source>
        <strain evidence="6">cv. B73</strain>
    </source>
</reference>